<reference evidence="4" key="1">
    <citation type="submission" date="2020-09" db="EMBL/GenBank/DDBJ databases">
        <title>Desulfogranum mesoprofundum gen. nov., sp. nov., a novel mesophilic, sulfate-reducing chemolithoautotroph isolated from a deep-sea hydrothermal vent chimney in the Suiyo Seamount.</title>
        <authorList>
            <person name="Hashimoto Y."/>
            <person name="Nakagawa S."/>
        </authorList>
    </citation>
    <scope>NUCLEOTIDE SEQUENCE</scope>
    <source>
        <strain evidence="4">KT2</strain>
    </source>
</reference>
<evidence type="ECO:0000256" key="1">
    <source>
        <dbReference type="ARBA" id="ARBA00001933"/>
    </source>
</evidence>
<dbReference type="GO" id="GO:0003824">
    <property type="term" value="F:catalytic activity"/>
    <property type="evidence" value="ECO:0007669"/>
    <property type="project" value="InterPro"/>
</dbReference>
<dbReference type="GO" id="GO:0005829">
    <property type="term" value="C:cytosol"/>
    <property type="evidence" value="ECO:0007669"/>
    <property type="project" value="TreeGrafter"/>
</dbReference>
<proteinExistence type="inferred from homology"/>
<evidence type="ECO:0000313" key="5">
    <source>
        <dbReference type="Proteomes" id="UP000826725"/>
    </source>
</evidence>
<dbReference type="KEGG" id="dbk:DGMP_05240"/>
<dbReference type="GO" id="GO:0046394">
    <property type="term" value="P:carboxylic acid biosynthetic process"/>
    <property type="evidence" value="ECO:0007669"/>
    <property type="project" value="UniProtKB-ARBA"/>
</dbReference>
<sequence>MEGVVFLNNEFMQADQAKVSIFDRGYLFGDGVYEVVPVIHSCLIDRDNFLERLDYSLSVVGIDWPCSRERYLAMLEELIRRNNLVEGGVYTQVTRGVAPRDFGFPGDCSPSCMAFALKKKLVDNPLAKSGVSVVTVPDIRWKRRDVKSIALLGQCLAKEEAVRKGAFEGWMVEDGFVTEGTSSTAYIVKGQTIVTRPLSRSILPGIRRKSLLRLARKEKIAIEERLFTVKEALEADEAFLSSATTLVLPITQIDGRTIGDGKPGRMAEHLRELYIRMAFEEAGQKTSS</sequence>
<gene>
    <name evidence="4" type="ORF">DGMP_05240</name>
</gene>
<dbReference type="EMBL" id="AP024086">
    <property type="protein sequence ID" value="BCL59831.1"/>
    <property type="molecule type" value="Genomic_DNA"/>
</dbReference>
<organism evidence="4 5">
    <name type="scientific">Desulfomarina profundi</name>
    <dbReference type="NCBI Taxonomy" id="2772557"/>
    <lineage>
        <taxon>Bacteria</taxon>
        <taxon>Pseudomonadati</taxon>
        <taxon>Thermodesulfobacteriota</taxon>
        <taxon>Desulfobulbia</taxon>
        <taxon>Desulfobulbales</taxon>
        <taxon>Desulfobulbaceae</taxon>
        <taxon>Desulfomarina</taxon>
    </lineage>
</organism>
<comment type="similarity">
    <text evidence="2">Belongs to the class-IV pyridoxal-phosphate-dependent aminotransferase family.</text>
</comment>
<dbReference type="InterPro" id="IPR001544">
    <property type="entry name" value="Aminotrans_IV"/>
</dbReference>
<protein>
    <submittedName>
        <fullName evidence="4">D-amino-acid transaminase</fullName>
    </submittedName>
</protein>
<evidence type="ECO:0000256" key="2">
    <source>
        <dbReference type="ARBA" id="ARBA00009320"/>
    </source>
</evidence>
<dbReference type="RefSeq" id="WP_228856016.1">
    <property type="nucleotide sequence ID" value="NZ_AP024086.1"/>
</dbReference>
<keyword evidence="5" id="KW-1185">Reference proteome</keyword>
<accession>A0A8D5FR16</accession>
<keyword evidence="3" id="KW-0663">Pyridoxal phosphate</keyword>
<name>A0A8D5FR16_9BACT</name>
<dbReference type="PANTHER" id="PTHR42743:SF11">
    <property type="entry name" value="AMINODEOXYCHORISMATE LYASE"/>
    <property type="match status" value="1"/>
</dbReference>
<dbReference type="Proteomes" id="UP000826725">
    <property type="component" value="Chromosome"/>
</dbReference>
<comment type="cofactor">
    <cofactor evidence="1">
        <name>pyridoxal 5'-phosphate</name>
        <dbReference type="ChEBI" id="CHEBI:597326"/>
    </cofactor>
</comment>
<dbReference type="PANTHER" id="PTHR42743">
    <property type="entry name" value="AMINO-ACID AMINOTRANSFERASE"/>
    <property type="match status" value="1"/>
</dbReference>
<dbReference type="CDD" id="cd01558">
    <property type="entry name" value="D-AAT_like"/>
    <property type="match status" value="1"/>
</dbReference>
<evidence type="ECO:0000256" key="3">
    <source>
        <dbReference type="ARBA" id="ARBA00022898"/>
    </source>
</evidence>
<dbReference type="NCBIfam" id="NF005209">
    <property type="entry name" value="PRK06680.1"/>
    <property type="match status" value="1"/>
</dbReference>
<evidence type="ECO:0000313" key="4">
    <source>
        <dbReference type="EMBL" id="BCL59831.1"/>
    </source>
</evidence>
<dbReference type="AlphaFoldDB" id="A0A8D5FR16"/>
<dbReference type="InterPro" id="IPR050571">
    <property type="entry name" value="Class-IV_PLP-Dep_Aminotrnsfr"/>
</dbReference>
<dbReference type="GO" id="GO:0008652">
    <property type="term" value="P:amino acid biosynthetic process"/>
    <property type="evidence" value="ECO:0007669"/>
    <property type="project" value="UniProtKB-ARBA"/>
</dbReference>
<dbReference type="FunFam" id="3.20.10.10:FF:000002">
    <property type="entry name" value="D-alanine aminotransferase"/>
    <property type="match status" value="1"/>
</dbReference>
<dbReference type="Pfam" id="PF01063">
    <property type="entry name" value="Aminotran_4"/>
    <property type="match status" value="1"/>
</dbReference>